<dbReference type="InterPro" id="IPR029058">
    <property type="entry name" value="AB_hydrolase_fold"/>
</dbReference>
<evidence type="ECO:0000313" key="1">
    <source>
        <dbReference type="EMBL" id="SHL31410.1"/>
    </source>
</evidence>
<dbReference type="SUPFAM" id="SSF53474">
    <property type="entry name" value="alpha/beta-Hydrolases"/>
    <property type="match status" value="1"/>
</dbReference>
<dbReference type="EMBL" id="FRAP01000024">
    <property type="protein sequence ID" value="SHL31410.1"/>
    <property type="molecule type" value="Genomic_DNA"/>
</dbReference>
<evidence type="ECO:0008006" key="3">
    <source>
        <dbReference type="Google" id="ProtNLM"/>
    </source>
</evidence>
<dbReference type="Gene3D" id="3.40.50.1820">
    <property type="entry name" value="alpha/beta hydrolase"/>
    <property type="match status" value="1"/>
</dbReference>
<accession>A0A1M6ZLW0</accession>
<dbReference type="STRING" id="1848.SAMN05443637_12449"/>
<keyword evidence="2" id="KW-1185">Reference proteome</keyword>
<gene>
    <name evidence="1" type="ORF">SAMN05443637_12449</name>
</gene>
<organism evidence="1 2">
    <name type="scientific">Pseudonocardia thermophila</name>
    <dbReference type="NCBI Taxonomy" id="1848"/>
    <lineage>
        <taxon>Bacteria</taxon>
        <taxon>Bacillati</taxon>
        <taxon>Actinomycetota</taxon>
        <taxon>Actinomycetes</taxon>
        <taxon>Pseudonocardiales</taxon>
        <taxon>Pseudonocardiaceae</taxon>
        <taxon>Pseudonocardia</taxon>
    </lineage>
</organism>
<dbReference type="Proteomes" id="UP000184363">
    <property type="component" value="Unassembled WGS sequence"/>
</dbReference>
<proteinExistence type="predicted"/>
<dbReference type="AlphaFoldDB" id="A0A1M6ZLW0"/>
<evidence type="ECO:0000313" key="2">
    <source>
        <dbReference type="Proteomes" id="UP000184363"/>
    </source>
</evidence>
<protein>
    <recommendedName>
        <fullName evidence="3">Thioesterase domain-containing protein</fullName>
    </recommendedName>
</protein>
<reference evidence="1 2" key="1">
    <citation type="submission" date="2016-11" db="EMBL/GenBank/DDBJ databases">
        <authorList>
            <person name="Jaros S."/>
            <person name="Januszkiewicz K."/>
            <person name="Wedrychowicz H."/>
        </authorList>
    </citation>
    <scope>NUCLEOTIDE SEQUENCE [LARGE SCALE GENOMIC DNA]</scope>
    <source>
        <strain evidence="1 2">DSM 43832</strain>
    </source>
</reference>
<sequence length="274" mass="27613">MFSVTLLKRSHVSLDSADRGAAPGSTRSADERSIRRGVRAVLLPGSGSDERFVRNVFSAVLRAFGITPVTPVPRPGPGVVDGYRAALDAAAAEPGALLVGGISLGAHVATAWAVRHRAELGERLRGVLVALPAWTGAADGAPAALAARATASLVRVGGVEAALAEAAAGAPAWLAAELRRAWPRYGAGLAPALEAAAAEPAPTASELARLDVPVGVAALTDDPVHPLPVARTWYAALPRAALDTETLAAFGADPGVVGRAAVLGWLRAGGNPAG</sequence>
<name>A0A1M6ZLW0_PSETH</name>